<dbReference type="CDD" id="cd03223">
    <property type="entry name" value="ABCD_peroxisomal_ALDP"/>
    <property type="match status" value="2"/>
</dbReference>
<dbReference type="InterPro" id="IPR027417">
    <property type="entry name" value="P-loop_NTPase"/>
</dbReference>
<dbReference type="PANTHER" id="PTHR11384">
    <property type="entry name" value="ATP-BINDING CASSETTE, SUB-FAMILY D MEMBER"/>
    <property type="match status" value="1"/>
</dbReference>
<evidence type="ECO:0000256" key="3">
    <source>
        <dbReference type="ARBA" id="ARBA00022692"/>
    </source>
</evidence>
<dbReference type="SUPFAM" id="SSF90123">
    <property type="entry name" value="ABC transporter transmembrane region"/>
    <property type="match status" value="2"/>
</dbReference>
<dbReference type="Pfam" id="PF06472">
    <property type="entry name" value="ABC_membrane_2"/>
    <property type="match status" value="2"/>
</dbReference>
<dbReference type="InterPro" id="IPR003439">
    <property type="entry name" value="ABC_transporter-like_ATP-bd"/>
</dbReference>
<evidence type="ECO:0000259" key="10">
    <source>
        <dbReference type="PROSITE" id="PS50929"/>
    </source>
</evidence>
<evidence type="ECO:0000256" key="4">
    <source>
        <dbReference type="ARBA" id="ARBA00022741"/>
    </source>
</evidence>
<name>A0A0K9NQC9_ZOSMR</name>
<comment type="similarity">
    <text evidence="1">Belongs to the ABC transporter superfamily. ABCD family. Peroxisomal fatty acyl CoA transporter (TC 3.A.1.203) subfamily.</text>
</comment>
<dbReference type="OrthoDB" id="422637at2759"/>
<dbReference type="PROSITE" id="PS50929">
    <property type="entry name" value="ABC_TM1F"/>
    <property type="match status" value="2"/>
</dbReference>
<dbReference type="SMART" id="SM00382">
    <property type="entry name" value="AAA"/>
    <property type="match status" value="2"/>
</dbReference>
<reference evidence="12" key="1">
    <citation type="journal article" date="2016" name="Nature">
        <title>The genome of the seagrass Zostera marina reveals angiosperm adaptation to the sea.</title>
        <authorList>
            <person name="Olsen J.L."/>
            <person name="Rouze P."/>
            <person name="Verhelst B."/>
            <person name="Lin Y.-C."/>
            <person name="Bayer T."/>
            <person name="Collen J."/>
            <person name="Dattolo E."/>
            <person name="De Paoli E."/>
            <person name="Dittami S."/>
            <person name="Maumus F."/>
            <person name="Michel G."/>
            <person name="Kersting A."/>
            <person name="Lauritano C."/>
            <person name="Lohaus R."/>
            <person name="Toepel M."/>
            <person name="Tonon T."/>
            <person name="Vanneste K."/>
            <person name="Amirebrahimi M."/>
            <person name="Brakel J."/>
            <person name="Bostroem C."/>
            <person name="Chovatia M."/>
            <person name="Grimwood J."/>
            <person name="Jenkins J.W."/>
            <person name="Jueterbock A."/>
            <person name="Mraz A."/>
            <person name="Stam W.T."/>
            <person name="Tice H."/>
            <person name="Bornberg-Bauer E."/>
            <person name="Green P.J."/>
            <person name="Pearson G.A."/>
            <person name="Procaccini G."/>
            <person name="Duarte C.M."/>
            <person name="Schmutz J."/>
            <person name="Reusch T.B.H."/>
            <person name="Van de Peer Y."/>
        </authorList>
    </citation>
    <scope>NUCLEOTIDE SEQUENCE [LARGE SCALE GENOMIC DNA]</scope>
    <source>
        <strain evidence="12">cv. Finnish</strain>
    </source>
</reference>
<dbReference type="STRING" id="29655.A0A0K9NQC9"/>
<dbReference type="OMA" id="MEIEHTE"/>
<dbReference type="Pfam" id="PF00005">
    <property type="entry name" value="ABC_tran"/>
    <property type="match status" value="2"/>
</dbReference>
<evidence type="ECO:0000313" key="11">
    <source>
        <dbReference type="EMBL" id="KMZ58287.1"/>
    </source>
</evidence>
<evidence type="ECO:0000256" key="6">
    <source>
        <dbReference type="ARBA" id="ARBA00022989"/>
    </source>
</evidence>
<feature type="domain" description="ABC transporter" evidence="9">
    <location>
        <begin position="1073"/>
        <end position="1314"/>
    </location>
</feature>
<feature type="domain" description="ABC transporter" evidence="9">
    <location>
        <begin position="429"/>
        <end position="659"/>
    </location>
</feature>
<keyword evidence="12" id="KW-1185">Reference proteome</keyword>
<protein>
    <submittedName>
        <fullName evidence="11">ABC transporter D family member</fullName>
    </submittedName>
</protein>
<dbReference type="GO" id="GO:0016887">
    <property type="term" value="F:ATP hydrolysis activity"/>
    <property type="evidence" value="ECO:0007669"/>
    <property type="project" value="InterPro"/>
</dbReference>
<accession>A0A0K9NQC9</accession>
<gene>
    <name evidence="11" type="ORF">ZOSMA_78G00570</name>
</gene>
<dbReference type="GO" id="GO:0005324">
    <property type="term" value="F:long-chain fatty acid transmembrane transporter activity"/>
    <property type="evidence" value="ECO:0000318"/>
    <property type="project" value="GO_Central"/>
</dbReference>
<dbReference type="GO" id="GO:0042760">
    <property type="term" value="P:very long-chain fatty acid catabolic process"/>
    <property type="evidence" value="ECO:0000318"/>
    <property type="project" value="GO_Central"/>
</dbReference>
<feature type="domain" description="ABC transmembrane type-1" evidence="10">
    <location>
        <begin position="737"/>
        <end position="975"/>
    </location>
</feature>
<evidence type="ECO:0000259" key="9">
    <source>
        <dbReference type="PROSITE" id="PS50893"/>
    </source>
</evidence>
<feature type="domain" description="ABC transmembrane type-1" evidence="10">
    <location>
        <begin position="133"/>
        <end position="323"/>
    </location>
</feature>
<dbReference type="GO" id="GO:0042626">
    <property type="term" value="F:ATPase-coupled transmembrane transporter activity"/>
    <property type="evidence" value="ECO:0000318"/>
    <property type="project" value="GO_Central"/>
</dbReference>
<dbReference type="GO" id="GO:0015910">
    <property type="term" value="P:long-chain fatty acid import into peroxisome"/>
    <property type="evidence" value="ECO:0000318"/>
    <property type="project" value="GO_Central"/>
</dbReference>
<comment type="caution">
    <text evidence="11">The sequence shown here is derived from an EMBL/GenBank/DDBJ whole genome shotgun (WGS) entry which is preliminary data.</text>
</comment>
<keyword evidence="7" id="KW-0472">Membrane</keyword>
<evidence type="ECO:0000256" key="2">
    <source>
        <dbReference type="ARBA" id="ARBA00022448"/>
    </source>
</evidence>
<keyword evidence="4" id="KW-0547">Nucleotide-binding</keyword>
<evidence type="ECO:0000313" key="12">
    <source>
        <dbReference type="Proteomes" id="UP000036987"/>
    </source>
</evidence>
<dbReference type="InterPro" id="IPR017871">
    <property type="entry name" value="ABC_transporter-like_CS"/>
</dbReference>
<dbReference type="InterPro" id="IPR003593">
    <property type="entry name" value="AAA+_ATPase"/>
</dbReference>
<evidence type="ECO:0000256" key="1">
    <source>
        <dbReference type="ARBA" id="ARBA00008575"/>
    </source>
</evidence>
<dbReference type="PANTHER" id="PTHR11384:SF56">
    <property type="entry name" value="ABC TRANSPORTER D FAMILY MEMBER 1"/>
    <property type="match status" value="1"/>
</dbReference>
<evidence type="ECO:0000256" key="7">
    <source>
        <dbReference type="ARBA" id="ARBA00023136"/>
    </source>
</evidence>
<dbReference type="PROSITE" id="PS00211">
    <property type="entry name" value="ABC_TRANSPORTER_1"/>
    <property type="match status" value="2"/>
</dbReference>
<dbReference type="GO" id="GO:0005524">
    <property type="term" value="F:ATP binding"/>
    <property type="evidence" value="ECO:0000318"/>
    <property type="project" value="GO_Central"/>
</dbReference>
<dbReference type="GO" id="GO:0007031">
    <property type="term" value="P:peroxisome organization"/>
    <property type="evidence" value="ECO:0000318"/>
    <property type="project" value="GO_Central"/>
</dbReference>
<dbReference type="EMBL" id="LFYR01001962">
    <property type="protein sequence ID" value="KMZ58287.1"/>
    <property type="molecule type" value="Genomic_DNA"/>
</dbReference>
<keyword evidence="2" id="KW-0813">Transport</keyword>
<dbReference type="InterPro" id="IPR011527">
    <property type="entry name" value="ABC1_TM_dom"/>
</dbReference>
<dbReference type="Gene3D" id="1.20.1560.10">
    <property type="entry name" value="ABC transporter type 1, transmembrane domain"/>
    <property type="match status" value="1"/>
</dbReference>
<keyword evidence="5" id="KW-0067">ATP-binding</keyword>
<sequence length="1316" mass="147607">MSSLQLLHLTEHGKGYFNSRRRAFTVVAGLLVTGGTVAYMRSRNKPNTRPVNQDEISKKKRKAKNGLRSLQVMAAILLSKMGSNGMQNLLCLATTVVLRTTVSNRLAKVNGLLFRAAFLRRFPSFLRLIIENLTLCFVQSTIFSTSKYLTGALGLRFRKILTELIHADYFENMAYYKITHVDGRITNPEQRIASDIPRFCSELSELVQDDLIAVADALLYSWRLCSYASPKYMFWMLGYVLGAGAMIRNFSPPFGKLMANEQQLEGEYRHLHSRLRTHSESVAFYGGENREASHIRQRFQTLMRHMKHVLFDHWWFGMVQDFLLKYLGATVAVVLIMEPFFSGNLKPDSSTLGRAEMLSNLRYHTSVIIYLFQSLGTLSSSSRRLNRLSGYADRIHELMIITRELSASQDKFPSQSNVNKNYFSEANYIGFSDVKVVTPTGNILVDNLTLRLESGSNLLITGPNGSGKSSLFRVLGGLWPLVSGSIVKPGIGSDLNKEIFYVPQRPYTAFGTLRDQLIYPLTSEEENGSLSHDGMVDLLKNVDLEYLLDRYPPDEEINWSDELSLGEQQRLGMARLFYHKPKFAILDECTSAVTTDMEERFCTKVCAMGTSCITISHRPALVAFHDIVLSLDGEGGWTVQNNIEDASFETSSLIESSETKRKNDAMVVQKAFASGGKGGSKSKVQSYKRELIASSPDLDRNIPLPVVSCLHKTPRTLPSRVVALLKVLVPSVFDKQGAQLFAVSLLVVSRTIISDRIASLNGTSVKFVLEQDRGAFARLIGVSVIQSAASSFVAPSLRFLTGTLALGWRIRLTEHLLKNYLKRNAFYKIFHLSDKDIDADQRVSHDVDKLTNDLSGLVTGLVKPAVDIIWFTWRMKSLTGKSGVAILYAYMLLGLGFLRSVTPDYGDLASREQQLEGSFRFVHSRLREHAESIAFFGGGYREKTTVDARFRELLNHSNGLLKKKWLFGIVDDFITKQLPHNVTWGLSYLYAMEHKGDRALTSTQGHLAHALRFLASVVSQSFLAFGDILELHKKYIELTGGINRILELEELLEAAQYENRASNASLSYQANGFPNQDIISFFKVDIISPSQKLLVKNLTCDIKQGKSLLVTGPNGSGKSSVFRILRGLWPTLNGRLVKPDHYIDDSAGAEGAVFYVPQRPYTSLGTLRDQIIYPLSLEEAKLKMLKLSGYDSKSDAARLLDANLKSILEKVRLIYLMERDDQGMDATLNWEDILSLGEQQRLGMARLFFHRPKFGILDECTNATSVDVEEHLYKLATDMGITVVTSSQRPALIPFHSMELCLIDGEGKWELSLIDH</sequence>
<dbReference type="PROSITE" id="PS50893">
    <property type="entry name" value="ABC_TRANSPORTER_2"/>
    <property type="match status" value="2"/>
</dbReference>
<organism evidence="11 12">
    <name type="scientific">Zostera marina</name>
    <name type="common">Eelgrass</name>
    <dbReference type="NCBI Taxonomy" id="29655"/>
    <lineage>
        <taxon>Eukaryota</taxon>
        <taxon>Viridiplantae</taxon>
        <taxon>Streptophyta</taxon>
        <taxon>Embryophyta</taxon>
        <taxon>Tracheophyta</taxon>
        <taxon>Spermatophyta</taxon>
        <taxon>Magnoliopsida</taxon>
        <taxon>Liliopsida</taxon>
        <taxon>Zosteraceae</taxon>
        <taxon>Zostera</taxon>
    </lineage>
</organism>
<keyword evidence="3" id="KW-0812">Transmembrane</keyword>
<dbReference type="InterPro" id="IPR050835">
    <property type="entry name" value="ABC_transporter_sub-D"/>
</dbReference>
<keyword evidence="6" id="KW-1133">Transmembrane helix</keyword>
<dbReference type="SUPFAM" id="SSF52540">
    <property type="entry name" value="P-loop containing nucleoside triphosphate hydrolases"/>
    <property type="match status" value="2"/>
</dbReference>
<dbReference type="GO" id="GO:0006635">
    <property type="term" value="P:fatty acid beta-oxidation"/>
    <property type="evidence" value="ECO:0000318"/>
    <property type="project" value="GO_Central"/>
</dbReference>
<evidence type="ECO:0000256" key="8">
    <source>
        <dbReference type="SAM" id="MobiDB-lite"/>
    </source>
</evidence>
<dbReference type="Proteomes" id="UP000036987">
    <property type="component" value="Unassembled WGS sequence"/>
</dbReference>
<proteinExistence type="inferred from homology"/>
<dbReference type="GO" id="GO:0140359">
    <property type="term" value="F:ABC-type transporter activity"/>
    <property type="evidence" value="ECO:0007669"/>
    <property type="project" value="InterPro"/>
</dbReference>
<dbReference type="InterPro" id="IPR036640">
    <property type="entry name" value="ABC1_TM_sf"/>
</dbReference>
<evidence type="ECO:0000256" key="5">
    <source>
        <dbReference type="ARBA" id="ARBA00022840"/>
    </source>
</evidence>
<dbReference type="Gene3D" id="3.40.50.300">
    <property type="entry name" value="P-loop containing nucleotide triphosphate hydrolases"/>
    <property type="match status" value="2"/>
</dbReference>
<feature type="region of interest" description="Disordered" evidence="8">
    <location>
        <begin position="42"/>
        <end position="62"/>
    </location>
</feature>
<dbReference type="GO" id="GO:0005778">
    <property type="term" value="C:peroxisomal membrane"/>
    <property type="evidence" value="ECO:0000318"/>
    <property type="project" value="GO_Central"/>
</dbReference>